<dbReference type="InterPro" id="IPR012795">
    <property type="entry name" value="tRNA_Ile_lys_synt_N"/>
</dbReference>
<comment type="catalytic activity">
    <reaction evidence="7 8">
        <text>cytidine(34) in tRNA(Ile2) + L-lysine + ATP = lysidine(34) in tRNA(Ile2) + AMP + diphosphate + H(+)</text>
        <dbReference type="Rhea" id="RHEA:43744"/>
        <dbReference type="Rhea" id="RHEA-COMP:10625"/>
        <dbReference type="Rhea" id="RHEA-COMP:10670"/>
        <dbReference type="ChEBI" id="CHEBI:15378"/>
        <dbReference type="ChEBI" id="CHEBI:30616"/>
        <dbReference type="ChEBI" id="CHEBI:32551"/>
        <dbReference type="ChEBI" id="CHEBI:33019"/>
        <dbReference type="ChEBI" id="CHEBI:82748"/>
        <dbReference type="ChEBI" id="CHEBI:83665"/>
        <dbReference type="ChEBI" id="CHEBI:456215"/>
        <dbReference type="EC" id="6.3.4.19"/>
    </reaction>
</comment>
<dbReference type="GO" id="GO:0006400">
    <property type="term" value="P:tRNA modification"/>
    <property type="evidence" value="ECO:0007669"/>
    <property type="project" value="UniProtKB-UniRule"/>
</dbReference>
<evidence type="ECO:0000313" key="12">
    <source>
        <dbReference type="Proteomes" id="UP000823862"/>
    </source>
</evidence>
<feature type="transmembrane region" description="Helical" evidence="9">
    <location>
        <begin position="21"/>
        <end position="43"/>
    </location>
</feature>
<keyword evidence="4 8" id="KW-0819">tRNA processing</keyword>
<evidence type="ECO:0000256" key="3">
    <source>
        <dbReference type="ARBA" id="ARBA00022598"/>
    </source>
</evidence>
<comment type="function">
    <text evidence="8">Ligates lysine onto the cytidine present at position 34 of the AUA codon-specific tRNA(Ile) that contains the anticodon CAU, in an ATP-dependent manner. Cytidine is converted to lysidine, thus changing the amino acid specificity of the tRNA from methionine to isoleucine.</text>
</comment>
<dbReference type="Pfam" id="PF01171">
    <property type="entry name" value="ATP_bind_3"/>
    <property type="match status" value="1"/>
</dbReference>
<evidence type="ECO:0000256" key="1">
    <source>
        <dbReference type="ARBA" id="ARBA00004496"/>
    </source>
</evidence>
<accession>A0A9D2HWX1</accession>
<dbReference type="CDD" id="cd01992">
    <property type="entry name" value="TilS_N"/>
    <property type="match status" value="1"/>
</dbReference>
<keyword evidence="9" id="KW-0472">Membrane</keyword>
<proteinExistence type="inferred from homology"/>
<evidence type="ECO:0000256" key="5">
    <source>
        <dbReference type="ARBA" id="ARBA00022741"/>
    </source>
</evidence>
<dbReference type="AlphaFoldDB" id="A0A9D2HWX1"/>
<evidence type="ECO:0000256" key="6">
    <source>
        <dbReference type="ARBA" id="ARBA00022840"/>
    </source>
</evidence>
<dbReference type="InterPro" id="IPR011063">
    <property type="entry name" value="TilS/TtcA_N"/>
</dbReference>
<reference evidence="11" key="2">
    <citation type="submission" date="2021-04" db="EMBL/GenBank/DDBJ databases">
        <authorList>
            <person name="Gilroy R."/>
        </authorList>
    </citation>
    <scope>NUCLEOTIDE SEQUENCE</scope>
    <source>
        <strain evidence="11">ChiHjej12B11-9795</strain>
    </source>
</reference>
<dbReference type="NCBIfam" id="TIGR02432">
    <property type="entry name" value="lysidine_TilS_N"/>
    <property type="match status" value="1"/>
</dbReference>
<keyword evidence="6 8" id="KW-0067">ATP-binding</keyword>
<dbReference type="Gene3D" id="3.40.50.620">
    <property type="entry name" value="HUPs"/>
    <property type="match status" value="1"/>
</dbReference>
<evidence type="ECO:0000256" key="4">
    <source>
        <dbReference type="ARBA" id="ARBA00022694"/>
    </source>
</evidence>
<comment type="similarity">
    <text evidence="8">Belongs to the tRNA(Ile)-lysidine synthase family.</text>
</comment>
<dbReference type="InterPro" id="IPR012094">
    <property type="entry name" value="tRNA_Ile_lys_synt"/>
</dbReference>
<keyword evidence="3 8" id="KW-0436">Ligase</keyword>
<gene>
    <name evidence="8 11" type="primary">tilS</name>
    <name evidence="11" type="ORF">H9950_05255</name>
</gene>
<evidence type="ECO:0000256" key="9">
    <source>
        <dbReference type="SAM" id="Phobius"/>
    </source>
</evidence>
<comment type="domain">
    <text evidence="8">The N-terminal region contains the highly conserved SGGXDS motif, predicted to be a P-loop motif involved in ATP binding.</text>
</comment>
<organism evidence="11 12">
    <name type="scientific">Candidatus Bacteroides avicola</name>
    <dbReference type="NCBI Taxonomy" id="2838468"/>
    <lineage>
        <taxon>Bacteria</taxon>
        <taxon>Pseudomonadati</taxon>
        <taxon>Bacteroidota</taxon>
        <taxon>Bacteroidia</taxon>
        <taxon>Bacteroidales</taxon>
        <taxon>Bacteroidaceae</taxon>
        <taxon>Bacteroides</taxon>
    </lineage>
</organism>
<dbReference type="EC" id="6.3.4.19" evidence="8"/>
<evidence type="ECO:0000256" key="8">
    <source>
        <dbReference type="HAMAP-Rule" id="MF_01161"/>
    </source>
</evidence>
<dbReference type="PANTHER" id="PTHR43033">
    <property type="entry name" value="TRNA(ILE)-LYSIDINE SYNTHASE-RELATED"/>
    <property type="match status" value="1"/>
</dbReference>
<dbReference type="GO" id="GO:0005524">
    <property type="term" value="F:ATP binding"/>
    <property type="evidence" value="ECO:0007669"/>
    <property type="project" value="UniProtKB-UniRule"/>
</dbReference>
<dbReference type="SUPFAM" id="SSF52402">
    <property type="entry name" value="Adenine nucleotide alpha hydrolases-like"/>
    <property type="match status" value="1"/>
</dbReference>
<dbReference type="PANTHER" id="PTHR43033:SF1">
    <property type="entry name" value="TRNA(ILE)-LYSIDINE SYNTHASE-RELATED"/>
    <property type="match status" value="1"/>
</dbReference>
<keyword evidence="2 8" id="KW-0963">Cytoplasm</keyword>
<feature type="domain" description="Lysidine-tRNA(Ile) synthetase C-terminal" evidence="10">
    <location>
        <begin position="349"/>
        <end position="421"/>
    </location>
</feature>
<dbReference type="SUPFAM" id="SSF56037">
    <property type="entry name" value="PheT/TilS domain"/>
    <property type="match status" value="1"/>
</dbReference>
<dbReference type="GO" id="GO:0005737">
    <property type="term" value="C:cytoplasm"/>
    <property type="evidence" value="ECO:0007669"/>
    <property type="project" value="UniProtKB-SubCell"/>
</dbReference>
<protein>
    <recommendedName>
        <fullName evidence="8">tRNA(Ile)-lysidine synthase</fullName>
        <ecNumber evidence="8">6.3.4.19</ecNumber>
    </recommendedName>
    <alternativeName>
        <fullName evidence="8">tRNA(Ile)-2-lysyl-cytidine synthase</fullName>
    </alternativeName>
    <alternativeName>
        <fullName evidence="8">tRNA(Ile)-lysidine synthetase</fullName>
    </alternativeName>
</protein>
<keyword evidence="9" id="KW-1133">Transmembrane helix</keyword>
<dbReference type="InterPro" id="IPR014729">
    <property type="entry name" value="Rossmann-like_a/b/a_fold"/>
</dbReference>
<evidence type="ECO:0000256" key="7">
    <source>
        <dbReference type="ARBA" id="ARBA00048539"/>
    </source>
</evidence>
<dbReference type="Pfam" id="PF11734">
    <property type="entry name" value="TilS_C"/>
    <property type="match status" value="1"/>
</dbReference>
<feature type="binding site" evidence="8">
    <location>
        <begin position="26"/>
        <end position="31"/>
    </location>
    <ligand>
        <name>ATP</name>
        <dbReference type="ChEBI" id="CHEBI:30616"/>
    </ligand>
</feature>
<comment type="caution">
    <text evidence="11">The sequence shown here is derived from an EMBL/GenBank/DDBJ whole genome shotgun (WGS) entry which is preliminary data.</text>
</comment>
<dbReference type="Proteomes" id="UP000823862">
    <property type="component" value="Unassembled WGS sequence"/>
</dbReference>
<reference evidence="11" key="1">
    <citation type="journal article" date="2021" name="PeerJ">
        <title>Extensive microbial diversity within the chicken gut microbiome revealed by metagenomics and culture.</title>
        <authorList>
            <person name="Gilroy R."/>
            <person name="Ravi A."/>
            <person name="Getino M."/>
            <person name="Pursley I."/>
            <person name="Horton D.L."/>
            <person name="Alikhan N.F."/>
            <person name="Baker D."/>
            <person name="Gharbi K."/>
            <person name="Hall N."/>
            <person name="Watson M."/>
            <person name="Adriaenssens E.M."/>
            <person name="Foster-Nyarko E."/>
            <person name="Jarju S."/>
            <person name="Secka A."/>
            <person name="Antonio M."/>
            <person name="Oren A."/>
            <person name="Chaudhuri R.R."/>
            <person name="La Ragione R."/>
            <person name="Hildebrand F."/>
            <person name="Pallen M.J."/>
        </authorList>
    </citation>
    <scope>NUCLEOTIDE SEQUENCE</scope>
    <source>
        <strain evidence="11">ChiHjej12B11-9795</strain>
    </source>
</reference>
<keyword evidence="5 8" id="KW-0547">Nucleotide-binding</keyword>
<dbReference type="NCBIfam" id="TIGR02433">
    <property type="entry name" value="lysidine_TilS_C"/>
    <property type="match status" value="1"/>
</dbReference>
<evidence type="ECO:0000259" key="10">
    <source>
        <dbReference type="SMART" id="SM00977"/>
    </source>
</evidence>
<dbReference type="GO" id="GO:0032267">
    <property type="term" value="F:tRNA(Ile)-lysidine synthase activity"/>
    <property type="evidence" value="ECO:0007669"/>
    <property type="project" value="UniProtKB-EC"/>
</dbReference>
<dbReference type="HAMAP" id="MF_01161">
    <property type="entry name" value="tRNA_Ile_lys_synt"/>
    <property type="match status" value="1"/>
</dbReference>
<evidence type="ECO:0000256" key="2">
    <source>
        <dbReference type="ARBA" id="ARBA00022490"/>
    </source>
</evidence>
<sequence length="428" mass="48794">MKQKVAQYIAQKQLLKPGDRVLVALSGGADSVALLRILLALGYDCEAAHCNFHLRGEESDRDEDFVCRLCKEQHVALHTAHFDTAREAARRHISIEMAARELRYAWFEELRLARRANAIAVAHHRDDSAETFLLNLLRGTGINGLQGIRPRNGYLVRPLLCADRQEITAYLQRIGQDYVTDSTNLQDEYLRNKIRLHLLPLMQQINPAAKENILKTAAHLTDASLLYRQAVDEGRRRILRNSGQAIDICSLLQEPAPSTLLFEILHPLGFNESQTDAICRSLTGGQPGKRFETGDWQVVRDRECLLIERREETAPPCLDMQTTDYTPGFDIPRDRHTACLDADKLEYPLTLRLWQKGDTFVPFGMTGRKKVSDYLTDRKVPLSRKERQWVLCSGNDIAWLVGERSDNRFRIDSSTRRVIIVRVISPDS</sequence>
<keyword evidence="9" id="KW-0812">Transmembrane</keyword>
<dbReference type="InterPro" id="IPR012796">
    <property type="entry name" value="Lysidine-tRNA-synth_C"/>
</dbReference>
<dbReference type="SMART" id="SM00977">
    <property type="entry name" value="TilS_C"/>
    <property type="match status" value="1"/>
</dbReference>
<name>A0A9D2HWX1_9BACE</name>
<evidence type="ECO:0000313" key="11">
    <source>
        <dbReference type="EMBL" id="HJA85587.1"/>
    </source>
</evidence>
<dbReference type="EMBL" id="DWZI01000031">
    <property type="protein sequence ID" value="HJA85587.1"/>
    <property type="molecule type" value="Genomic_DNA"/>
</dbReference>
<comment type="subcellular location">
    <subcellularLocation>
        <location evidence="1 8">Cytoplasm</location>
    </subcellularLocation>
</comment>